<dbReference type="Pfam" id="PF25597">
    <property type="entry name" value="SH3_retrovirus"/>
    <property type="match status" value="1"/>
</dbReference>
<dbReference type="AlphaFoldDB" id="A0A699IK93"/>
<dbReference type="InterPro" id="IPR036397">
    <property type="entry name" value="RNaseH_sf"/>
</dbReference>
<keyword evidence="1" id="KW-0378">Hydrolase</keyword>
<protein>
    <submittedName>
        <fullName evidence="4">Ribonuclease H-like domain-containing protein</fullName>
    </submittedName>
</protein>
<dbReference type="GO" id="GO:0008233">
    <property type="term" value="F:peptidase activity"/>
    <property type="evidence" value="ECO:0007669"/>
    <property type="project" value="UniProtKB-KW"/>
</dbReference>
<feature type="region of interest" description="Disordered" evidence="2">
    <location>
        <begin position="1"/>
        <end position="30"/>
    </location>
</feature>
<dbReference type="GO" id="GO:0006508">
    <property type="term" value="P:proteolysis"/>
    <property type="evidence" value="ECO:0007669"/>
    <property type="project" value="UniProtKB-KW"/>
</dbReference>
<comment type="caution">
    <text evidence="4">The sequence shown here is derived from an EMBL/GenBank/DDBJ whole genome shotgun (WGS) entry which is preliminary data.</text>
</comment>
<accession>A0A699IK93</accession>
<keyword evidence="1" id="KW-0645">Protease</keyword>
<dbReference type="InterPro" id="IPR012337">
    <property type="entry name" value="RNaseH-like_sf"/>
</dbReference>
<sequence>MNKASDLEDTSFNDRYVDGMQAVPPPMTGNYMPSGLDAEIDYSKFIYGPKQISVDESDSKPSEYASCESDSSVETSTSMLEPVENASKVVCEPKVWTGSPIIKKYESDSDNVSVSNVQEDKEKPSFAFTDSVKHDDPHRALKDKGIVDSGCSRHMTGNKAHLVDYQEFKGGSVAFGGSNGRITGKGKIKAGILDFEDVYYMEELKHYNLFSVSQMCDKKNKVLFTDTDCLVVDTDCLVLSSDFKFPDKNQVLLKIHRQHNMYSFNLKNIDPSEDLACLFAKTSIDESNKWHRRLGIKREYSNARTPQQNGVAERKNRTLIEAARTMLVDSFLPTTFQAEAVNTACYVLNRVLVTKPQNKTPYELLTGKQPIISYLRPFECHVTILNTIDQFGKFDGKSDSRFLVRYSLNSKAFRVYNLETKGVEENLHVNFLENKPNAAGKGHGWMFDLDYLTNSMNYKPVSVENQANKYAGPKEANNSAGTQANDDHGANLKEIDLYEEHFVLPIWSAYLTTVKSSGDKLEKNTNFKTCKKPVSQVEQIFLEELEKLKRQEKEPNDAADPLRNEATHDIQNANTSSTNLLNTISIPLSTGGPSRAFNDGKFLYPDDPSMPHLEDIYASPSEGIFTDSSYDDEGVVTDFNNLETTVAVSPTLTTRIQTIHPKTKILGDYMSAVQTRSKVNKNSKSHALVIYI</sequence>
<feature type="compositionally biased region" description="Polar residues" evidence="2">
    <location>
        <begin position="68"/>
        <end position="79"/>
    </location>
</feature>
<gene>
    <name evidence="4" type="ORF">Tci_542329</name>
</gene>
<feature type="region of interest" description="Disordered" evidence="2">
    <location>
        <begin position="53"/>
        <end position="80"/>
    </location>
</feature>
<dbReference type="PROSITE" id="PS50994">
    <property type="entry name" value="INTEGRASE"/>
    <property type="match status" value="1"/>
</dbReference>
<dbReference type="InterPro" id="IPR001584">
    <property type="entry name" value="Integrase_cat-core"/>
</dbReference>
<dbReference type="InterPro" id="IPR057670">
    <property type="entry name" value="SH3_retrovirus"/>
</dbReference>
<dbReference type="PANTHER" id="PTHR42648">
    <property type="entry name" value="TRANSPOSASE, PUTATIVE-RELATED"/>
    <property type="match status" value="1"/>
</dbReference>
<name>A0A699IK93_TANCI</name>
<dbReference type="Gene3D" id="3.30.420.10">
    <property type="entry name" value="Ribonuclease H-like superfamily/Ribonuclease H"/>
    <property type="match status" value="1"/>
</dbReference>
<evidence type="ECO:0000256" key="1">
    <source>
        <dbReference type="ARBA" id="ARBA00022670"/>
    </source>
</evidence>
<proteinExistence type="predicted"/>
<evidence type="ECO:0000256" key="2">
    <source>
        <dbReference type="SAM" id="MobiDB-lite"/>
    </source>
</evidence>
<dbReference type="InterPro" id="IPR054722">
    <property type="entry name" value="PolX-like_BBD"/>
</dbReference>
<dbReference type="PANTHER" id="PTHR42648:SF32">
    <property type="entry name" value="RIBONUCLEASE H-LIKE DOMAIN, GAG-PRE-INTEGRASE DOMAIN PROTEIN-RELATED"/>
    <property type="match status" value="1"/>
</dbReference>
<evidence type="ECO:0000259" key="3">
    <source>
        <dbReference type="PROSITE" id="PS50994"/>
    </source>
</evidence>
<dbReference type="EMBL" id="BKCJ010312322">
    <property type="protein sequence ID" value="GEZ70356.1"/>
    <property type="molecule type" value="Genomic_DNA"/>
</dbReference>
<dbReference type="GO" id="GO:0015074">
    <property type="term" value="P:DNA integration"/>
    <property type="evidence" value="ECO:0007669"/>
    <property type="project" value="InterPro"/>
</dbReference>
<reference evidence="4" key="1">
    <citation type="journal article" date="2019" name="Sci. Rep.">
        <title>Draft genome of Tanacetum cinerariifolium, the natural source of mosquito coil.</title>
        <authorList>
            <person name="Yamashiro T."/>
            <person name="Shiraishi A."/>
            <person name="Satake H."/>
            <person name="Nakayama K."/>
        </authorList>
    </citation>
    <scope>NUCLEOTIDE SEQUENCE</scope>
</reference>
<dbReference type="Pfam" id="PF22936">
    <property type="entry name" value="Pol_BBD"/>
    <property type="match status" value="1"/>
</dbReference>
<dbReference type="SUPFAM" id="SSF53098">
    <property type="entry name" value="Ribonuclease H-like"/>
    <property type="match status" value="1"/>
</dbReference>
<feature type="domain" description="Integrase catalytic" evidence="3">
    <location>
        <begin position="274"/>
        <end position="369"/>
    </location>
</feature>
<evidence type="ECO:0000313" key="4">
    <source>
        <dbReference type="EMBL" id="GEZ70356.1"/>
    </source>
</evidence>
<dbReference type="GO" id="GO:0003676">
    <property type="term" value="F:nucleic acid binding"/>
    <property type="evidence" value="ECO:0007669"/>
    <property type="project" value="InterPro"/>
</dbReference>
<organism evidence="4">
    <name type="scientific">Tanacetum cinerariifolium</name>
    <name type="common">Dalmatian daisy</name>
    <name type="synonym">Chrysanthemum cinerariifolium</name>
    <dbReference type="NCBI Taxonomy" id="118510"/>
    <lineage>
        <taxon>Eukaryota</taxon>
        <taxon>Viridiplantae</taxon>
        <taxon>Streptophyta</taxon>
        <taxon>Embryophyta</taxon>
        <taxon>Tracheophyta</taxon>
        <taxon>Spermatophyta</taxon>
        <taxon>Magnoliopsida</taxon>
        <taxon>eudicotyledons</taxon>
        <taxon>Gunneridae</taxon>
        <taxon>Pentapetalae</taxon>
        <taxon>asterids</taxon>
        <taxon>campanulids</taxon>
        <taxon>Asterales</taxon>
        <taxon>Asteraceae</taxon>
        <taxon>Asteroideae</taxon>
        <taxon>Anthemideae</taxon>
        <taxon>Anthemidinae</taxon>
        <taxon>Tanacetum</taxon>
    </lineage>
</organism>
<dbReference type="InterPro" id="IPR039537">
    <property type="entry name" value="Retrotran_Ty1/copia-like"/>
</dbReference>